<reference evidence="9 10" key="1">
    <citation type="submission" date="2024-04" db="EMBL/GenBank/DDBJ databases">
        <title>Dissimilatory iodate-reducing microorganisms contribute to the enrichment of iodine in groundwater.</title>
        <authorList>
            <person name="Jiang Z."/>
        </authorList>
    </citation>
    <scope>NUCLEOTIDE SEQUENCE [LARGE SCALE GENOMIC DNA]</scope>
    <source>
        <strain evidence="9 10">NCP973</strain>
        <plasmid evidence="9 10">unnamed1</plasmid>
    </source>
</reference>
<dbReference type="Pfam" id="PF00072">
    <property type="entry name" value="Response_reg"/>
    <property type="match status" value="1"/>
</dbReference>
<dbReference type="Pfam" id="PF02954">
    <property type="entry name" value="HTH_8"/>
    <property type="match status" value="1"/>
</dbReference>
<dbReference type="InterPro" id="IPR025943">
    <property type="entry name" value="Sigma_54_int_dom_ATP-bd_2"/>
</dbReference>
<dbReference type="PRINTS" id="PR01590">
    <property type="entry name" value="HTHFIS"/>
</dbReference>
<keyword evidence="5" id="KW-0804">Transcription</keyword>
<evidence type="ECO:0000259" key="7">
    <source>
        <dbReference type="PROSITE" id="PS50045"/>
    </source>
</evidence>
<dbReference type="InterPro" id="IPR003593">
    <property type="entry name" value="AAA+_ATPase"/>
</dbReference>
<dbReference type="Pfam" id="PF00158">
    <property type="entry name" value="Sigma54_activat"/>
    <property type="match status" value="1"/>
</dbReference>
<dbReference type="PROSITE" id="PS00675">
    <property type="entry name" value="SIGMA54_INTERACT_1"/>
    <property type="match status" value="1"/>
</dbReference>
<dbReference type="SUPFAM" id="SSF46689">
    <property type="entry name" value="Homeodomain-like"/>
    <property type="match status" value="1"/>
</dbReference>
<sequence length="456" mass="51037">MREPILIVEDDNTIRVTVGNFLARQGYDVEVAECGEQALALLKERSFGLVLLDLRLPDMNGLDILARIKESDDQPLVIIMTAYPEVRTAVAALKAGAYDYINKPFDLEDLQELIRRAMETRRLRKEVEWRRAQSNDCVIEGLIGESAAFRQMLDMTERIASAGKIPVLIRGESGTGKENVAKAIHCRSPRADGPWVTLNCSALPEGLLESELFGHERGAFTDAKQMKRGLLELADGGTLFLDEIGDLSLTLQPKLLRVLETQSFRRLGGQKEIRVDVRFVSATHRDLPAMVKDGSFREDLYYRLNVGAIDLPPLRERREDILPLARYFLDKTAPTIGIELGGLDASSEPLLRAYGWPGNVRELRNVVERAAILARSELITANHLPREIAIDQPSSKSVAMPTGTDRVRPLVEIEAEYIRFALERCAGNKTLAAEMLGINRVTLRNKLRESDERPES</sequence>
<dbReference type="InterPro" id="IPR001789">
    <property type="entry name" value="Sig_transdc_resp-reg_receiver"/>
</dbReference>
<dbReference type="InterPro" id="IPR025944">
    <property type="entry name" value="Sigma_54_int_dom_CS"/>
</dbReference>
<evidence type="ECO:0000256" key="5">
    <source>
        <dbReference type="ARBA" id="ARBA00023163"/>
    </source>
</evidence>
<dbReference type="Gene3D" id="3.40.50.2300">
    <property type="match status" value="1"/>
</dbReference>
<dbReference type="Gene3D" id="3.40.50.300">
    <property type="entry name" value="P-loop containing nucleotide triphosphate hydrolases"/>
    <property type="match status" value="1"/>
</dbReference>
<keyword evidence="3" id="KW-0805">Transcription regulation</keyword>
<keyword evidence="1" id="KW-0547">Nucleotide-binding</keyword>
<dbReference type="SMART" id="SM00382">
    <property type="entry name" value="AAA"/>
    <property type="match status" value="1"/>
</dbReference>
<dbReference type="SUPFAM" id="SSF52172">
    <property type="entry name" value="CheY-like"/>
    <property type="match status" value="1"/>
</dbReference>
<keyword evidence="10" id="KW-1185">Reference proteome</keyword>
<dbReference type="Pfam" id="PF25601">
    <property type="entry name" value="AAA_lid_14"/>
    <property type="match status" value="1"/>
</dbReference>
<evidence type="ECO:0000256" key="6">
    <source>
        <dbReference type="PROSITE-ProRule" id="PRU00169"/>
    </source>
</evidence>
<keyword evidence="6" id="KW-0597">Phosphoprotein</keyword>
<geneLocation type="plasmid" evidence="9 10">
    <name>unnamed1</name>
</geneLocation>
<dbReference type="InterPro" id="IPR009057">
    <property type="entry name" value="Homeodomain-like_sf"/>
</dbReference>
<feature type="domain" description="Sigma-54 factor interaction" evidence="7">
    <location>
        <begin position="142"/>
        <end position="372"/>
    </location>
</feature>
<dbReference type="PROSITE" id="PS50045">
    <property type="entry name" value="SIGMA54_INTERACT_4"/>
    <property type="match status" value="1"/>
</dbReference>
<organism evidence="9 10">
    <name type="scientific">Azonexus hydrophilus</name>
    <dbReference type="NCBI Taxonomy" id="418702"/>
    <lineage>
        <taxon>Bacteria</taxon>
        <taxon>Pseudomonadati</taxon>
        <taxon>Pseudomonadota</taxon>
        <taxon>Betaproteobacteria</taxon>
        <taxon>Rhodocyclales</taxon>
        <taxon>Azonexaceae</taxon>
        <taxon>Azonexus</taxon>
    </lineage>
</organism>
<dbReference type="PROSITE" id="PS00688">
    <property type="entry name" value="SIGMA54_INTERACT_3"/>
    <property type="match status" value="1"/>
</dbReference>
<dbReference type="Proteomes" id="UP001479520">
    <property type="component" value="Plasmid unnamed1"/>
</dbReference>
<keyword evidence="9" id="KW-0614">Plasmid</keyword>
<dbReference type="InterPro" id="IPR027417">
    <property type="entry name" value="P-loop_NTPase"/>
</dbReference>
<dbReference type="InterPro" id="IPR002078">
    <property type="entry name" value="Sigma_54_int"/>
</dbReference>
<dbReference type="SUPFAM" id="SSF52540">
    <property type="entry name" value="P-loop containing nucleoside triphosphate hydrolases"/>
    <property type="match status" value="1"/>
</dbReference>
<proteinExistence type="predicted"/>
<feature type="modified residue" description="4-aspartylphosphate" evidence="6">
    <location>
        <position position="53"/>
    </location>
</feature>
<dbReference type="SMART" id="SM00448">
    <property type="entry name" value="REC"/>
    <property type="match status" value="1"/>
</dbReference>
<evidence type="ECO:0000256" key="3">
    <source>
        <dbReference type="ARBA" id="ARBA00023015"/>
    </source>
</evidence>
<dbReference type="PROSITE" id="PS00676">
    <property type="entry name" value="SIGMA54_INTERACT_2"/>
    <property type="match status" value="1"/>
</dbReference>
<dbReference type="PANTHER" id="PTHR32071">
    <property type="entry name" value="TRANSCRIPTIONAL REGULATORY PROTEIN"/>
    <property type="match status" value="1"/>
</dbReference>
<dbReference type="EMBL" id="CP151407">
    <property type="protein sequence ID" value="WZJ23289.1"/>
    <property type="molecule type" value="Genomic_DNA"/>
</dbReference>
<accession>A0ABZ2XN55</accession>
<name>A0ABZ2XN55_9RHOO</name>
<feature type="domain" description="Response regulatory" evidence="8">
    <location>
        <begin position="4"/>
        <end position="118"/>
    </location>
</feature>
<keyword evidence="2" id="KW-0067">ATP-binding</keyword>
<dbReference type="InterPro" id="IPR058031">
    <property type="entry name" value="AAA_lid_NorR"/>
</dbReference>
<evidence type="ECO:0000256" key="4">
    <source>
        <dbReference type="ARBA" id="ARBA00023125"/>
    </source>
</evidence>
<dbReference type="RefSeq" id="WP_341744628.1">
    <property type="nucleotide sequence ID" value="NZ_CP151407.1"/>
</dbReference>
<dbReference type="InterPro" id="IPR025662">
    <property type="entry name" value="Sigma_54_int_dom_ATP-bd_1"/>
</dbReference>
<dbReference type="CDD" id="cd00009">
    <property type="entry name" value="AAA"/>
    <property type="match status" value="1"/>
</dbReference>
<dbReference type="InterPro" id="IPR002197">
    <property type="entry name" value="HTH_Fis"/>
</dbReference>
<dbReference type="PROSITE" id="PS50110">
    <property type="entry name" value="RESPONSE_REGULATORY"/>
    <property type="match status" value="1"/>
</dbReference>
<evidence type="ECO:0000313" key="10">
    <source>
        <dbReference type="Proteomes" id="UP001479520"/>
    </source>
</evidence>
<gene>
    <name evidence="9" type="ORF">AADV58_17930</name>
</gene>
<dbReference type="Gene3D" id="1.10.10.60">
    <property type="entry name" value="Homeodomain-like"/>
    <property type="match status" value="1"/>
</dbReference>
<keyword evidence="4" id="KW-0238">DNA-binding</keyword>
<evidence type="ECO:0000256" key="1">
    <source>
        <dbReference type="ARBA" id="ARBA00022741"/>
    </source>
</evidence>
<evidence type="ECO:0000259" key="8">
    <source>
        <dbReference type="PROSITE" id="PS50110"/>
    </source>
</evidence>
<evidence type="ECO:0000256" key="2">
    <source>
        <dbReference type="ARBA" id="ARBA00022840"/>
    </source>
</evidence>
<protein>
    <submittedName>
        <fullName evidence="9">Sigma-54 dependent transcriptional regulator</fullName>
    </submittedName>
</protein>
<dbReference type="Gene3D" id="1.10.8.60">
    <property type="match status" value="1"/>
</dbReference>
<dbReference type="InterPro" id="IPR011006">
    <property type="entry name" value="CheY-like_superfamily"/>
</dbReference>
<evidence type="ECO:0000313" key="9">
    <source>
        <dbReference type="EMBL" id="WZJ23289.1"/>
    </source>
</evidence>